<name>A0A9N9LD64_9HELO</name>
<evidence type="ECO:0000313" key="2">
    <source>
        <dbReference type="Proteomes" id="UP000696280"/>
    </source>
</evidence>
<comment type="caution">
    <text evidence="1">The sequence shown here is derived from an EMBL/GenBank/DDBJ whole genome shotgun (WGS) entry which is preliminary data.</text>
</comment>
<proteinExistence type="predicted"/>
<organism evidence="1 2">
    <name type="scientific">Hymenoscyphus fraxineus</name>
    <dbReference type="NCBI Taxonomy" id="746836"/>
    <lineage>
        <taxon>Eukaryota</taxon>
        <taxon>Fungi</taxon>
        <taxon>Dikarya</taxon>
        <taxon>Ascomycota</taxon>
        <taxon>Pezizomycotina</taxon>
        <taxon>Leotiomycetes</taxon>
        <taxon>Helotiales</taxon>
        <taxon>Helotiaceae</taxon>
        <taxon>Hymenoscyphus</taxon>
    </lineage>
</organism>
<evidence type="ECO:0000313" key="1">
    <source>
        <dbReference type="EMBL" id="CAG8962040.1"/>
    </source>
</evidence>
<accession>A0A9N9LD64</accession>
<dbReference type="AlphaFoldDB" id="A0A9N9LD64"/>
<dbReference type="Proteomes" id="UP000696280">
    <property type="component" value="Unassembled WGS sequence"/>
</dbReference>
<protein>
    <submittedName>
        <fullName evidence="1">Uncharacterized protein</fullName>
    </submittedName>
</protein>
<dbReference type="EMBL" id="CAJVRL010000127">
    <property type="protein sequence ID" value="CAG8962040.1"/>
    <property type="molecule type" value="Genomic_DNA"/>
</dbReference>
<keyword evidence="2" id="KW-1185">Reference proteome</keyword>
<gene>
    <name evidence="1" type="ORF">HYFRA_00005082</name>
</gene>
<reference evidence="1" key="1">
    <citation type="submission" date="2021-07" db="EMBL/GenBank/DDBJ databases">
        <authorList>
            <person name="Durling M."/>
        </authorList>
    </citation>
    <scope>NUCLEOTIDE SEQUENCE</scope>
</reference>
<sequence>MVNEHKKYNGEVDAPVEAIQTVNPDVIAKLPVNLITLSVTAYGSSNWTRTARISGELNGEPKEYFFKTSYGDQAKPDLVPKPIAWGTYETIPDVHFFVCNFHKITDELPDLETFPGMLAELHSNGTQK</sequence>
<dbReference type="OrthoDB" id="5772781at2759"/>